<keyword evidence="3" id="KW-1134">Transmembrane beta strand</keyword>
<dbReference type="SUPFAM" id="SSF56935">
    <property type="entry name" value="Porins"/>
    <property type="match status" value="1"/>
</dbReference>
<evidence type="ECO:0000259" key="13">
    <source>
        <dbReference type="Pfam" id="PF07715"/>
    </source>
</evidence>
<dbReference type="InterPro" id="IPR039426">
    <property type="entry name" value="TonB-dep_rcpt-like"/>
</dbReference>
<comment type="caution">
    <text evidence="14">The sequence shown here is derived from an EMBL/GenBank/DDBJ whole genome shotgun (WGS) entry which is preliminary data.</text>
</comment>
<gene>
    <name evidence="14" type="ORF">ACFONP_14325</name>
</gene>
<keyword evidence="15" id="KW-1185">Reference proteome</keyword>
<dbReference type="Proteomes" id="UP001595607">
    <property type="component" value="Unassembled WGS sequence"/>
</dbReference>
<protein>
    <submittedName>
        <fullName evidence="14">TonB-dependent receptor</fullName>
    </submittedName>
</protein>
<evidence type="ECO:0000256" key="1">
    <source>
        <dbReference type="ARBA" id="ARBA00004571"/>
    </source>
</evidence>
<organism evidence="14 15">
    <name type="scientific">Parvularcula lutaonensis</name>
    <dbReference type="NCBI Taxonomy" id="491923"/>
    <lineage>
        <taxon>Bacteria</taxon>
        <taxon>Pseudomonadati</taxon>
        <taxon>Pseudomonadota</taxon>
        <taxon>Alphaproteobacteria</taxon>
        <taxon>Parvularculales</taxon>
        <taxon>Parvularculaceae</taxon>
        <taxon>Parvularcula</taxon>
    </lineage>
</organism>
<feature type="domain" description="TonB-dependent receptor plug" evidence="13">
    <location>
        <begin position="89"/>
        <end position="192"/>
    </location>
</feature>
<name>A0ABV7MEV7_9PROT</name>
<evidence type="ECO:0000256" key="10">
    <source>
        <dbReference type="ARBA" id="ARBA00023237"/>
    </source>
</evidence>
<keyword evidence="4" id="KW-0410">Iron transport</keyword>
<keyword evidence="9 11" id="KW-0472">Membrane</keyword>
<dbReference type="RefSeq" id="WP_189576876.1">
    <property type="nucleotide sequence ID" value="NZ_BMXU01000002.1"/>
</dbReference>
<evidence type="ECO:0000256" key="9">
    <source>
        <dbReference type="ARBA" id="ARBA00023136"/>
    </source>
</evidence>
<evidence type="ECO:0000256" key="4">
    <source>
        <dbReference type="ARBA" id="ARBA00022496"/>
    </source>
</evidence>
<reference evidence="15" key="1">
    <citation type="journal article" date="2019" name="Int. J. Syst. Evol. Microbiol.">
        <title>The Global Catalogue of Microorganisms (GCM) 10K type strain sequencing project: providing services to taxonomists for standard genome sequencing and annotation.</title>
        <authorList>
            <consortium name="The Broad Institute Genomics Platform"/>
            <consortium name="The Broad Institute Genome Sequencing Center for Infectious Disease"/>
            <person name="Wu L."/>
            <person name="Ma J."/>
        </authorList>
    </citation>
    <scope>NUCLEOTIDE SEQUENCE [LARGE SCALE GENOMIC DNA]</scope>
    <source>
        <strain evidence="15">KCTC 22245</strain>
    </source>
</reference>
<dbReference type="Pfam" id="PF00593">
    <property type="entry name" value="TonB_dep_Rec_b-barrel"/>
    <property type="match status" value="1"/>
</dbReference>
<dbReference type="InterPro" id="IPR012910">
    <property type="entry name" value="Plug_dom"/>
</dbReference>
<dbReference type="InterPro" id="IPR036942">
    <property type="entry name" value="Beta-barrel_TonB_sf"/>
</dbReference>
<evidence type="ECO:0000256" key="8">
    <source>
        <dbReference type="ARBA" id="ARBA00023077"/>
    </source>
</evidence>
<evidence type="ECO:0000256" key="7">
    <source>
        <dbReference type="ARBA" id="ARBA00023065"/>
    </source>
</evidence>
<evidence type="ECO:0000256" key="2">
    <source>
        <dbReference type="ARBA" id="ARBA00022448"/>
    </source>
</evidence>
<evidence type="ECO:0000313" key="14">
    <source>
        <dbReference type="EMBL" id="MFC3303905.1"/>
    </source>
</evidence>
<keyword evidence="5" id="KW-0812">Transmembrane</keyword>
<dbReference type="Pfam" id="PF07715">
    <property type="entry name" value="Plug"/>
    <property type="match status" value="1"/>
</dbReference>
<keyword evidence="6" id="KW-0408">Iron</keyword>
<keyword evidence="8 11" id="KW-0798">TonB box</keyword>
<accession>A0ABV7MEV7</accession>
<comment type="subcellular location">
    <subcellularLocation>
        <location evidence="1">Cell outer membrane</location>
        <topology evidence="1">Multi-pass membrane protein</topology>
    </subcellularLocation>
</comment>
<proteinExistence type="inferred from homology"/>
<dbReference type="PANTHER" id="PTHR32552">
    <property type="entry name" value="FERRICHROME IRON RECEPTOR-RELATED"/>
    <property type="match status" value="1"/>
</dbReference>
<keyword evidence="10" id="KW-0998">Cell outer membrane</keyword>
<evidence type="ECO:0000256" key="5">
    <source>
        <dbReference type="ARBA" id="ARBA00022692"/>
    </source>
</evidence>
<keyword evidence="7" id="KW-0406">Ion transport</keyword>
<evidence type="ECO:0000259" key="12">
    <source>
        <dbReference type="Pfam" id="PF00593"/>
    </source>
</evidence>
<sequence>MSLSLGGVDLASEESGWVLGPETAEEGFAQALSGTRYTVDEIAPGAFILMPRTEDGVRRTDLPAGVEIPEDIILVRAEDEPDRLRPGHAGTVSQVSAKMIDARSIETVQDLGRVTAGLTTTNLGPGRNKLFIRGLSDGAFADRTQSTVGLLIGSVPVIFSDTTPELLLYDVAGVEILKGPQSTAIGPSSLGGMVRIVPARPDPKAVHGAIAAGQASTADGEGSWHTAGYLNLPLVSGKLAARISGYREDRGGFIDDSLRNLDDVNSARIEGLRAALRWQPDQRTALDSSAAIHEVRLADSQYATGGLTRQTLYAEPYGDVLRLWSLEARHDRDAIALRSSIGFTARKTNLTQDASSILLGTEFDEGTILPIQFTEARNIDALNAEQRIEGERGRFSWHLGAYASRREETAKTDLFVAFNRAEAFVTDANLINREAAIYGEFSYHFTSGITLLGGVRAQYADLAAELNVSGSLNFGVSRLVNDRAERDLLPRAAITVDLDPQTVFYVEAKAASRLGGLNINTPVVAFIEQSDDDLFTTNFAFAISDLDFLNQVDPFLPGDPTQFLSDRVLNKEVGIRREARDGRSHVSASAYHLDWRDIQTDQLLPSGLPFVSNAGDAEVFGVEFEFDWQLHERLALSGAMFANDAALTEPSPFLAAEPGARLPSVPRFAASLAADWQAFKTKGWSVTLSADTLYQEGSALLFSEGTSPRSDDVRRIDLRLGGERGPWRVEARAMNLLDNRANTFAFGNPFSFDVTPQQTPQRPRTLGFTVSRRF</sequence>
<evidence type="ECO:0000256" key="11">
    <source>
        <dbReference type="RuleBase" id="RU003357"/>
    </source>
</evidence>
<dbReference type="EMBL" id="JBHRVA010000003">
    <property type="protein sequence ID" value="MFC3303905.1"/>
    <property type="molecule type" value="Genomic_DNA"/>
</dbReference>
<evidence type="ECO:0000256" key="3">
    <source>
        <dbReference type="ARBA" id="ARBA00022452"/>
    </source>
</evidence>
<dbReference type="Gene3D" id="2.40.170.20">
    <property type="entry name" value="TonB-dependent receptor, beta-barrel domain"/>
    <property type="match status" value="1"/>
</dbReference>
<evidence type="ECO:0000256" key="6">
    <source>
        <dbReference type="ARBA" id="ARBA00023004"/>
    </source>
</evidence>
<comment type="similarity">
    <text evidence="11">Belongs to the TonB-dependent receptor family.</text>
</comment>
<dbReference type="InterPro" id="IPR000531">
    <property type="entry name" value="Beta-barrel_TonB"/>
</dbReference>
<feature type="domain" description="TonB-dependent receptor-like beta-barrel" evidence="12">
    <location>
        <begin position="279"/>
        <end position="736"/>
    </location>
</feature>
<evidence type="ECO:0000313" key="15">
    <source>
        <dbReference type="Proteomes" id="UP001595607"/>
    </source>
</evidence>
<dbReference type="PANTHER" id="PTHR32552:SF81">
    <property type="entry name" value="TONB-DEPENDENT OUTER MEMBRANE RECEPTOR"/>
    <property type="match status" value="1"/>
</dbReference>
<keyword evidence="14" id="KW-0675">Receptor</keyword>
<keyword evidence="2" id="KW-0813">Transport</keyword>